<dbReference type="PANTHER" id="PTHR21262:SF36">
    <property type="entry name" value="BIFUNCTIONAL (P)PPGPP SYNTHASE_HYDROLASE SPOT"/>
    <property type="match status" value="1"/>
</dbReference>
<sequence>MEPLFDGLRSEIDNYLEPEQVDLVHRAFLFGAASHKEQKRKSGELYITHPLAVATLMAQMRFDTETLIAAILHDVIEDTPVAKEEIGTIFGNDVAELVDGVTKLTKINFESKAEAEAESMRKMLMAMVRDLRVMLIKLTDRLHNMRTLGYMRPDKRRRIARETLDIYVPIANRLGLNAMRLELEDLGFAALYPERHRVLVEAIKKARGNRREIVEKIECAIGERLEQEGLSGRVHGREKHIYSIYQKMRRKGLPFSEVHDVYAFRIIVDSVDMAYRVLGAVHNLYKPVPGKFKDYIAIPKANGYQSLHTVLFGPFGVPVEVQIRTAEMEKVAEAGVAAHWLYKTGEGSGYGTHARVREWMRNVLEMQQNAGDSLEFLENVKIDLFPREVYVFTPKGEIMVLKRGSTPVDFAYAVHTAIGNRCVAAKIDRKLAPLRTPLMNGQTVEVITAGNASPNPAWLNFVVTGKARANIRSYLKNLKRDEAVQLGERLLNNELAGYSTSVAQLPAQRVAALLGELKLEALDQLLEDVGLGNRMAVLVARRLMPKQDGDDDGVESRRRLKKALSRYMPSWLWGEKTDTARPLMIKGTEGMVVNFARCCRPIPGDPIVGFVTSGRGIVIHTETCKNVAEYRKLPEKWIETQWEDEVKGDFPVEIRVEVINQRGVLATVAAAIAEMGGNIDNVNMEERDGRHSTMTMVVEVHSRQHLANLMRKIRTIEPVLRVLRSRG</sequence>
<dbReference type="Gene3D" id="3.10.20.30">
    <property type="match status" value="1"/>
</dbReference>
<feature type="domain" description="ACT" evidence="6">
    <location>
        <begin position="653"/>
        <end position="727"/>
    </location>
</feature>
<dbReference type="UniPathway" id="UPA00908">
    <property type="reaction ID" value="UER00886"/>
</dbReference>
<dbReference type="EC" id="3.1.7.2" evidence="3"/>
<evidence type="ECO:0000313" key="10">
    <source>
        <dbReference type="Proteomes" id="UP000055136"/>
    </source>
</evidence>
<comment type="similarity">
    <text evidence="5">Belongs to the relA/spoT family.</text>
</comment>
<dbReference type="Pfam" id="PF13328">
    <property type="entry name" value="HD_4"/>
    <property type="match status" value="1"/>
</dbReference>
<dbReference type="Gene3D" id="3.30.70.260">
    <property type="match status" value="1"/>
</dbReference>
<dbReference type="PROSITE" id="PS51831">
    <property type="entry name" value="HD"/>
    <property type="match status" value="1"/>
</dbReference>
<comment type="function">
    <text evidence="5">In eubacteria ppGpp (guanosine 3'-diphosphate 5'-diphosphate) is a mediator of the stringent response that coordinates a variety of cellular activities in response to changes in nutritional abundance.</text>
</comment>
<dbReference type="Gene3D" id="1.10.3210.10">
    <property type="entry name" value="Hypothetical protein af1432"/>
    <property type="match status" value="1"/>
</dbReference>
<proteinExistence type="inferred from homology"/>
<keyword evidence="10" id="KW-1185">Reference proteome</keyword>
<dbReference type="Pfam" id="PF13291">
    <property type="entry name" value="ACT_4"/>
    <property type="match status" value="1"/>
</dbReference>
<dbReference type="FunFam" id="3.30.460.10:FF:000001">
    <property type="entry name" value="GTP pyrophosphokinase RelA"/>
    <property type="match status" value="1"/>
</dbReference>
<evidence type="ECO:0000256" key="5">
    <source>
        <dbReference type="RuleBase" id="RU003847"/>
    </source>
</evidence>
<dbReference type="SUPFAM" id="SSF109604">
    <property type="entry name" value="HD-domain/PDEase-like"/>
    <property type="match status" value="1"/>
</dbReference>
<dbReference type="CDD" id="cd00077">
    <property type="entry name" value="HDc"/>
    <property type="match status" value="1"/>
</dbReference>
<organism evidence="9 10">
    <name type="scientific">Candidatus Tenderia electrophaga</name>
    <dbReference type="NCBI Taxonomy" id="1748243"/>
    <lineage>
        <taxon>Bacteria</taxon>
        <taxon>Pseudomonadati</taxon>
        <taxon>Pseudomonadota</taxon>
        <taxon>Gammaproteobacteria</taxon>
        <taxon>Candidatus Tenderiales</taxon>
        <taxon>Candidatus Tenderiaceae</taxon>
        <taxon>Candidatus Tenderia</taxon>
    </lineage>
</organism>
<dbReference type="NCBIfam" id="NF008303">
    <property type="entry name" value="PRK11092.1"/>
    <property type="match status" value="1"/>
</dbReference>
<evidence type="ECO:0000259" key="8">
    <source>
        <dbReference type="PROSITE" id="PS51880"/>
    </source>
</evidence>
<dbReference type="InterPro" id="IPR012676">
    <property type="entry name" value="TGS-like"/>
</dbReference>
<dbReference type="SUPFAM" id="SSF55021">
    <property type="entry name" value="ACT-like"/>
    <property type="match status" value="1"/>
</dbReference>
<dbReference type="InterPro" id="IPR006674">
    <property type="entry name" value="HD_domain"/>
</dbReference>
<evidence type="ECO:0000256" key="1">
    <source>
        <dbReference type="ARBA" id="ARBA00022801"/>
    </source>
</evidence>
<dbReference type="InterPro" id="IPR012675">
    <property type="entry name" value="Beta-grasp_dom_sf"/>
</dbReference>
<dbReference type="SMART" id="SM00954">
    <property type="entry name" value="RelA_SpoT"/>
    <property type="match status" value="1"/>
</dbReference>
<evidence type="ECO:0000256" key="2">
    <source>
        <dbReference type="ARBA" id="ARBA00024329"/>
    </source>
</evidence>
<dbReference type="CDD" id="cd01668">
    <property type="entry name" value="TGS_RSH"/>
    <property type="match status" value="1"/>
</dbReference>
<dbReference type="AlphaFoldDB" id="A0A0S2THM0"/>
<dbReference type="GO" id="GO:0015949">
    <property type="term" value="P:nucleobase-containing small molecule interconversion"/>
    <property type="evidence" value="ECO:0007669"/>
    <property type="project" value="UniProtKB-ARBA"/>
</dbReference>
<accession>A0A0S2THM0</accession>
<dbReference type="CDD" id="cd05399">
    <property type="entry name" value="NT_Rel-Spo_like"/>
    <property type="match status" value="1"/>
</dbReference>
<protein>
    <recommendedName>
        <fullName evidence="3">guanosine-3',5'-bis(diphosphate) 3'-diphosphatase</fullName>
        <ecNumber evidence="3">3.1.7.2</ecNumber>
    </recommendedName>
</protein>
<reference evidence="9" key="1">
    <citation type="submission" date="2015-10" db="EMBL/GenBank/DDBJ databases">
        <title>Description of Candidatus Tenderia electrophaga gen. nov, sp. nov., an Uncultivated Electroautotroph from a Biocathode Enrichment.</title>
        <authorList>
            <person name="Eddie B.J."/>
            <person name="Malanoski A.P."/>
            <person name="Wang Z."/>
            <person name="Hall R.J."/>
            <person name="Oh S.D."/>
            <person name="Heiner C."/>
            <person name="Lin B."/>
            <person name="Strycharz-Glaven S.M."/>
        </authorList>
    </citation>
    <scope>NUCLEOTIDE SEQUENCE [LARGE SCALE GENOMIC DNA]</scope>
    <source>
        <strain evidence="9">NRL1</strain>
    </source>
</reference>
<dbReference type="SUPFAM" id="SSF81301">
    <property type="entry name" value="Nucleotidyltransferase"/>
    <property type="match status" value="1"/>
</dbReference>
<comment type="catalytic activity">
    <reaction evidence="4">
        <text>guanosine 3',5'-bis(diphosphate) + H2O = GDP + diphosphate + H(+)</text>
        <dbReference type="Rhea" id="RHEA:14253"/>
        <dbReference type="ChEBI" id="CHEBI:15377"/>
        <dbReference type="ChEBI" id="CHEBI:15378"/>
        <dbReference type="ChEBI" id="CHEBI:33019"/>
        <dbReference type="ChEBI" id="CHEBI:58189"/>
        <dbReference type="ChEBI" id="CHEBI:77828"/>
        <dbReference type="EC" id="3.1.7.2"/>
    </reaction>
</comment>
<comment type="pathway">
    <text evidence="2">Purine metabolism; ppGpp biosynthesis; ppGpp from GDP: step 1/1.</text>
</comment>
<dbReference type="InterPro" id="IPR045600">
    <property type="entry name" value="RelA/SpoT_AH_RIS"/>
</dbReference>
<dbReference type="Pfam" id="PF19296">
    <property type="entry name" value="RelA_AH_RIS"/>
    <property type="match status" value="1"/>
</dbReference>
<dbReference type="Proteomes" id="UP000055136">
    <property type="component" value="Chromosome"/>
</dbReference>
<evidence type="ECO:0000259" key="7">
    <source>
        <dbReference type="PROSITE" id="PS51831"/>
    </source>
</evidence>
<dbReference type="KEGG" id="tee:Tel_00265"/>
<dbReference type="InterPro" id="IPR033655">
    <property type="entry name" value="TGS_RelA/SpoT"/>
</dbReference>
<dbReference type="InterPro" id="IPR002912">
    <property type="entry name" value="ACT_dom"/>
</dbReference>
<dbReference type="STRING" id="1748243.Tel_00265"/>
<dbReference type="NCBIfam" id="TIGR00691">
    <property type="entry name" value="spoT_relA"/>
    <property type="match status" value="1"/>
</dbReference>
<dbReference type="InterPro" id="IPR043519">
    <property type="entry name" value="NT_sf"/>
</dbReference>
<dbReference type="PROSITE" id="PS51880">
    <property type="entry name" value="TGS"/>
    <property type="match status" value="1"/>
</dbReference>
<evidence type="ECO:0000256" key="4">
    <source>
        <dbReference type="ARBA" id="ARBA00047968"/>
    </source>
</evidence>
<dbReference type="PROSITE" id="PS51671">
    <property type="entry name" value="ACT"/>
    <property type="match status" value="1"/>
</dbReference>
<dbReference type="CDD" id="cd04876">
    <property type="entry name" value="ACT_RelA-SpoT"/>
    <property type="match status" value="1"/>
</dbReference>
<dbReference type="InterPro" id="IPR045865">
    <property type="entry name" value="ACT-like_dom_sf"/>
</dbReference>
<dbReference type="FunFam" id="3.10.20.30:FF:000002">
    <property type="entry name" value="GTP pyrophosphokinase (RelA/SpoT)"/>
    <property type="match status" value="1"/>
</dbReference>
<dbReference type="InterPro" id="IPR003607">
    <property type="entry name" value="HD/PDEase_dom"/>
</dbReference>
<dbReference type="FunFam" id="1.10.3210.10:FF:000001">
    <property type="entry name" value="GTP pyrophosphokinase RelA"/>
    <property type="match status" value="1"/>
</dbReference>
<dbReference type="InterPro" id="IPR004095">
    <property type="entry name" value="TGS"/>
</dbReference>
<evidence type="ECO:0000259" key="6">
    <source>
        <dbReference type="PROSITE" id="PS51671"/>
    </source>
</evidence>
<gene>
    <name evidence="9" type="ORF">Tel_00265</name>
</gene>
<evidence type="ECO:0000313" key="9">
    <source>
        <dbReference type="EMBL" id="ALP54670.1"/>
    </source>
</evidence>
<dbReference type="GO" id="GO:0015970">
    <property type="term" value="P:guanosine tetraphosphate biosynthetic process"/>
    <property type="evidence" value="ECO:0007669"/>
    <property type="project" value="UniProtKB-UniPathway"/>
</dbReference>
<dbReference type="Pfam" id="PF02824">
    <property type="entry name" value="TGS"/>
    <property type="match status" value="1"/>
</dbReference>
<dbReference type="EMBL" id="CP013099">
    <property type="protein sequence ID" value="ALP54670.1"/>
    <property type="molecule type" value="Genomic_DNA"/>
</dbReference>
<evidence type="ECO:0000256" key="3">
    <source>
        <dbReference type="ARBA" id="ARBA00024387"/>
    </source>
</evidence>
<dbReference type="SMART" id="SM00471">
    <property type="entry name" value="HDc"/>
    <property type="match status" value="1"/>
</dbReference>
<dbReference type="GO" id="GO:0008893">
    <property type="term" value="F:guanosine-3',5'-bis(diphosphate) 3'-diphosphatase activity"/>
    <property type="evidence" value="ECO:0007669"/>
    <property type="project" value="UniProtKB-EC"/>
</dbReference>
<dbReference type="GO" id="GO:0042594">
    <property type="term" value="P:response to starvation"/>
    <property type="evidence" value="ECO:0007669"/>
    <property type="project" value="TreeGrafter"/>
</dbReference>
<dbReference type="Gene3D" id="3.30.460.10">
    <property type="entry name" value="Beta Polymerase, domain 2"/>
    <property type="match status" value="1"/>
</dbReference>
<dbReference type="Pfam" id="PF04607">
    <property type="entry name" value="RelA_SpoT"/>
    <property type="match status" value="1"/>
</dbReference>
<keyword evidence="1" id="KW-0378">Hydrolase</keyword>
<dbReference type="SUPFAM" id="SSF81271">
    <property type="entry name" value="TGS-like"/>
    <property type="match status" value="1"/>
</dbReference>
<dbReference type="InterPro" id="IPR007685">
    <property type="entry name" value="RelA_SpoT"/>
</dbReference>
<dbReference type="PANTHER" id="PTHR21262">
    <property type="entry name" value="GUANOSINE-3',5'-BIS DIPHOSPHATE 3'-PYROPHOSPHOHYDROLASE"/>
    <property type="match status" value="1"/>
</dbReference>
<dbReference type="GO" id="GO:0008728">
    <property type="term" value="F:GTP diphosphokinase activity"/>
    <property type="evidence" value="ECO:0007669"/>
    <property type="project" value="TreeGrafter"/>
</dbReference>
<feature type="domain" description="TGS" evidence="8">
    <location>
        <begin position="387"/>
        <end position="448"/>
    </location>
</feature>
<name>A0A0S2THM0_9GAMM</name>
<dbReference type="GO" id="GO:0005886">
    <property type="term" value="C:plasma membrane"/>
    <property type="evidence" value="ECO:0007669"/>
    <property type="project" value="TreeGrafter"/>
</dbReference>
<dbReference type="InterPro" id="IPR004811">
    <property type="entry name" value="RelA/Spo_fam"/>
</dbReference>
<feature type="domain" description="HD" evidence="7">
    <location>
        <begin position="46"/>
        <end position="145"/>
    </location>
</feature>